<dbReference type="CDD" id="cd19435">
    <property type="entry name" value="lipocalin_Bacteroides"/>
    <property type="match status" value="1"/>
</dbReference>
<organism evidence="3">
    <name type="scientific">Bacteroides intestinalis</name>
    <dbReference type="NCBI Taxonomy" id="329854"/>
    <lineage>
        <taxon>Bacteria</taxon>
        <taxon>Pseudomonadati</taxon>
        <taxon>Bacteroidota</taxon>
        <taxon>Bacteroidia</taxon>
        <taxon>Bacteroidales</taxon>
        <taxon>Bacteroidaceae</taxon>
        <taxon>Bacteroides</taxon>
    </lineage>
</organism>
<proteinExistence type="predicted"/>
<gene>
    <name evidence="3" type="ORF">BILFYP9_04725</name>
</gene>
<evidence type="ECO:0000313" key="3">
    <source>
        <dbReference type="EMBL" id="VYT53013.1"/>
    </source>
</evidence>
<feature type="domain" description="DUF4488" evidence="2">
    <location>
        <begin position="46"/>
        <end position="172"/>
    </location>
</feature>
<dbReference type="Pfam" id="PF14869">
    <property type="entry name" value="DUF4488"/>
    <property type="match status" value="1"/>
</dbReference>
<dbReference type="AlphaFoldDB" id="A0A6N2XFW1"/>
<sequence length="177" mass="20188">MTVRCQYVNPIYTNMKKKYFITMLAAVLLAVTGAMAQKKASFKPADLKGIWQLCHYVSEIPDVPGALKPSNTFKVLSDDGRIVNFTLIPGKDAIITGYGTYTQLTDNSYRESIEKNIHLPMLDNKDNVLEFEMGEGGLMHLKYFISKDLNGNELNCWYHETWKRVMMPPAFPEDIVR</sequence>
<dbReference type="InterPro" id="IPR027991">
    <property type="entry name" value="DUF4488"/>
</dbReference>
<feature type="chain" id="PRO_5026971250" description="DUF4488 domain-containing protein" evidence="1">
    <location>
        <begin position="37"/>
        <end position="177"/>
    </location>
</feature>
<dbReference type="EMBL" id="CACRSU010000050">
    <property type="protein sequence ID" value="VYT53013.1"/>
    <property type="molecule type" value="Genomic_DNA"/>
</dbReference>
<keyword evidence="1" id="KW-0732">Signal</keyword>
<name>A0A6N2XFW1_9BACE</name>
<dbReference type="Gene3D" id="2.40.128.490">
    <property type="entry name" value="Uncharacterised protein PF14869, DUF4488"/>
    <property type="match status" value="1"/>
</dbReference>
<feature type="signal peptide" evidence="1">
    <location>
        <begin position="1"/>
        <end position="36"/>
    </location>
</feature>
<evidence type="ECO:0000256" key="1">
    <source>
        <dbReference type="SAM" id="SignalP"/>
    </source>
</evidence>
<accession>A0A6N2XFW1</accession>
<protein>
    <recommendedName>
        <fullName evidence="2">DUF4488 domain-containing protein</fullName>
    </recommendedName>
</protein>
<reference evidence="3" key="1">
    <citation type="submission" date="2019-11" db="EMBL/GenBank/DDBJ databases">
        <authorList>
            <person name="Feng L."/>
        </authorList>
    </citation>
    <scope>NUCLEOTIDE SEQUENCE</scope>
    <source>
        <strain evidence="3">BintestinalisLFYP9</strain>
    </source>
</reference>
<evidence type="ECO:0000259" key="2">
    <source>
        <dbReference type="Pfam" id="PF14869"/>
    </source>
</evidence>